<evidence type="ECO:0000313" key="1">
    <source>
        <dbReference type="EMBL" id="KAJ8954013.1"/>
    </source>
</evidence>
<dbReference type="Proteomes" id="UP001162162">
    <property type="component" value="Unassembled WGS sequence"/>
</dbReference>
<sequence length="76" mass="8574">MNILENIKSFSKFLDSNSVSIKLTNCWASNITTFTWASQRVKPPRYMVTGRFDDPSSVICFSEGKCIDLSDTGIYP</sequence>
<name>A0AAV8YQR7_9CUCU</name>
<comment type="caution">
    <text evidence="1">The sequence shown here is derived from an EMBL/GenBank/DDBJ whole genome shotgun (WGS) entry which is preliminary data.</text>
</comment>
<evidence type="ECO:0000313" key="2">
    <source>
        <dbReference type="Proteomes" id="UP001162162"/>
    </source>
</evidence>
<reference evidence="1" key="1">
    <citation type="journal article" date="2023" name="Insect Mol. Biol.">
        <title>Genome sequencing provides insights into the evolution of gene families encoding plant cell wall-degrading enzymes in longhorned beetles.</title>
        <authorList>
            <person name="Shin N.R."/>
            <person name="Okamura Y."/>
            <person name="Kirsch R."/>
            <person name="Pauchet Y."/>
        </authorList>
    </citation>
    <scope>NUCLEOTIDE SEQUENCE</scope>
    <source>
        <strain evidence="1">AMC_N1</strain>
    </source>
</reference>
<dbReference type="EMBL" id="JAPWTK010000051">
    <property type="protein sequence ID" value="KAJ8954013.1"/>
    <property type="molecule type" value="Genomic_DNA"/>
</dbReference>
<organism evidence="1 2">
    <name type="scientific">Aromia moschata</name>
    <dbReference type="NCBI Taxonomy" id="1265417"/>
    <lineage>
        <taxon>Eukaryota</taxon>
        <taxon>Metazoa</taxon>
        <taxon>Ecdysozoa</taxon>
        <taxon>Arthropoda</taxon>
        <taxon>Hexapoda</taxon>
        <taxon>Insecta</taxon>
        <taxon>Pterygota</taxon>
        <taxon>Neoptera</taxon>
        <taxon>Endopterygota</taxon>
        <taxon>Coleoptera</taxon>
        <taxon>Polyphaga</taxon>
        <taxon>Cucujiformia</taxon>
        <taxon>Chrysomeloidea</taxon>
        <taxon>Cerambycidae</taxon>
        <taxon>Cerambycinae</taxon>
        <taxon>Callichromatini</taxon>
        <taxon>Aromia</taxon>
    </lineage>
</organism>
<proteinExistence type="predicted"/>
<accession>A0AAV8YQR7</accession>
<gene>
    <name evidence="1" type="ORF">NQ318_004304</name>
</gene>
<keyword evidence="2" id="KW-1185">Reference proteome</keyword>
<protein>
    <submittedName>
        <fullName evidence="1">Uncharacterized protein</fullName>
    </submittedName>
</protein>
<dbReference type="AlphaFoldDB" id="A0AAV8YQR7"/>